<dbReference type="STRING" id="1005945.SAMN05216561_11179"/>
<evidence type="ECO:0000256" key="1">
    <source>
        <dbReference type="ARBA" id="ARBA00008791"/>
    </source>
</evidence>
<dbReference type="AlphaFoldDB" id="A0A1I3JYU8"/>
<dbReference type="OrthoDB" id="5143389at2"/>
<feature type="domain" description="UspA" evidence="2">
    <location>
        <begin position="7"/>
        <end position="143"/>
    </location>
</feature>
<comment type="similarity">
    <text evidence="1">Belongs to the universal stress protein A family.</text>
</comment>
<dbReference type="CDD" id="cd00293">
    <property type="entry name" value="USP-like"/>
    <property type="match status" value="1"/>
</dbReference>
<gene>
    <name evidence="3" type="ORF">SAMN05216561_11179</name>
</gene>
<accession>A0A1I3JYU8</accession>
<dbReference type="Pfam" id="PF00582">
    <property type="entry name" value="Usp"/>
    <property type="match status" value="2"/>
</dbReference>
<dbReference type="PRINTS" id="PR01438">
    <property type="entry name" value="UNVRSLSTRESS"/>
</dbReference>
<dbReference type="PANTHER" id="PTHR46268:SF6">
    <property type="entry name" value="UNIVERSAL STRESS PROTEIN UP12"/>
    <property type="match status" value="1"/>
</dbReference>
<dbReference type="SUPFAM" id="SSF52402">
    <property type="entry name" value="Adenine nucleotide alpha hydrolases-like"/>
    <property type="match status" value="2"/>
</dbReference>
<protein>
    <submittedName>
        <fullName evidence="3">Nucleotide-binding universal stress protein, UspA family</fullName>
    </submittedName>
</protein>
<dbReference type="RefSeq" id="WP_091114493.1">
    <property type="nucleotide sequence ID" value="NZ_BKAF01000013.1"/>
</dbReference>
<dbReference type="EMBL" id="FOQG01000011">
    <property type="protein sequence ID" value="SFI65447.1"/>
    <property type="molecule type" value="Genomic_DNA"/>
</dbReference>
<evidence type="ECO:0000313" key="4">
    <source>
        <dbReference type="Proteomes" id="UP000198649"/>
    </source>
</evidence>
<organism evidence="3 4">
    <name type="scientific">Nocardioides psychrotolerans</name>
    <dbReference type="NCBI Taxonomy" id="1005945"/>
    <lineage>
        <taxon>Bacteria</taxon>
        <taxon>Bacillati</taxon>
        <taxon>Actinomycetota</taxon>
        <taxon>Actinomycetes</taxon>
        <taxon>Propionibacteriales</taxon>
        <taxon>Nocardioidaceae</taxon>
        <taxon>Nocardioides</taxon>
    </lineage>
</organism>
<reference evidence="3 4" key="1">
    <citation type="submission" date="2016-10" db="EMBL/GenBank/DDBJ databases">
        <authorList>
            <person name="de Groot N.N."/>
        </authorList>
    </citation>
    <scope>NUCLEOTIDE SEQUENCE [LARGE SCALE GENOMIC DNA]</scope>
    <source>
        <strain evidence="3 4">CGMCC 1.11156</strain>
    </source>
</reference>
<proteinExistence type="inferred from homology"/>
<dbReference type="InterPro" id="IPR006016">
    <property type="entry name" value="UspA"/>
</dbReference>
<dbReference type="InterPro" id="IPR006015">
    <property type="entry name" value="Universal_stress_UspA"/>
</dbReference>
<feature type="domain" description="UspA" evidence="2">
    <location>
        <begin position="163"/>
        <end position="296"/>
    </location>
</feature>
<dbReference type="Gene3D" id="3.40.50.620">
    <property type="entry name" value="HUPs"/>
    <property type="match status" value="2"/>
</dbReference>
<dbReference type="Proteomes" id="UP000198649">
    <property type="component" value="Unassembled WGS sequence"/>
</dbReference>
<dbReference type="PANTHER" id="PTHR46268">
    <property type="entry name" value="STRESS RESPONSE PROTEIN NHAX"/>
    <property type="match status" value="1"/>
</dbReference>
<sequence>MLELTTRKVLVGVAGDEDATGAIAYAAQEARRRGCGVHLVSIVHPVATSAEAASFNVLEGMLHSASASALHQAQRQLTHELGDEVAVTTEVIHGAVVPTLVALSAHAAVVVLQRQPRDGARIPTLSVTSGVAGRSHVPVVAVPVGWLATATATTDTDGAVLPVLVGLSDPIAGERVVRLALEEARARQAPLRVLHTWHFTDHYDDLVFEGEAGTRHETQLLADVTERLAPLLEEFPDVATLVRTQHAHVADALQAASGQAQLLVVGRHRSRIPLGRHLGSTTRAVLREARCPVMVVDPVPAVVRPDRAPELQQVGGPAT</sequence>
<evidence type="ECO:0000259" key="2">
    <source>
        <dbReference type="Pfam" id="PF00582"/>
    </source>
</evidence>
<evidence type="ECO:0000313" key="3">
    <source>
        <dbReference type="EMBL" id="SFI65447.1"/>
    </source>
</evidence>
<dbReference type="InterPro" id="IPR014729">
    <property type="entry name" value="Rossmann-like_a/b/a_fold"/>
</dbReference>
<name>A0A1I3JYU8_9ACTN</name>
<keyword evidence="4" id="KW-1185">Reference proteome</keyword>